<dbReference type="Proteomes" id="UP000549911">
    <property type="component" value="Unassembled WGS sequence"/>
</dbReference>
<reference evidence="2 3" key="1">
    <citation type="submission" date="2020-07" db="EMBL/GenBank/DDBJ databases">
        <authorList>
            <person name="Partida-Martinez L."/>
            <person name="Huntemann M."/>
            <person name="Clum A."/>
            <person name="Wang J."/>
            <person name="Palaniappan K."/>
            <person name="Ritter S."/>
            <person name="Chen I.-M."/>
            <person name="Stamatis D."/>
            <person name="Reddy T."/>
            <person name="O'Malley R."/>
            <person name="Daum C."/>
            <person name="Shapiro N."/>
            <person name="Ivanova N."/>
            <person name="Kyrpides N."/>
            <person name="Woyke T."/>
        </authorList>
    </citation>
    <scope>NUCLEOTIDE SEQUENCE [LARGE SCALE GENOMIC DNA]</scope>
    <source>
        <strain evidence="2 3">AT2.17</strain>
    </source>
</reference>
<organism evidence="2 3">
    <name type="scientific">Nocardioides cavernae</name>
    <dbReference type="NCBI Taxonomy" id="1921566"/>
    <lineage>
        <taxon>Bacteria</taxon>
        <taxon>Bacillati</taxon>
        <taxon>Actinomycetota</taxon>
        <taxon>Actinomycetes</taxon>
        <taxon>Propionibacteriales</taxon>
        <taxon>Nocardioidaceae</taxon>
        <taxon>Nocardioides</taxon>
    </lineage>
</organism>
<feature type="transmembrane region" description="Helical" evidence="1">
    <location>
        <begin position="46"/>
        <end position="64"/>
    </location>
</feature>
<feature type="transmembrane region" description="Helical" evidence="1">
    <location>
        <begin position="12"/>
        <end position="34"/>
    </location>
</feature>
<dbReference type="EMBL" id="JACCBW010000002">
    <property type="protein sequence ID" value="NYE36559.1"/>
    <property type="molecule type" value="Genomic_DNA"/>
</dbReference>
<protein>
    <submittedName>
        <fullName evidence="2">Uncharacterized protein</fullName>
    </submittedName>
</protein>
<name>A0A7Y9H248_9ACTN</name>
<accession>A0A7Y9H248</accession>
<evidence type="ECO:0000313" key="3">
    <source>
        <dbReference type="Proteomes" id="UP000549911"/>
    </source>
</evidence>
<sequence>MVWLLGALVLAWVAWGPVVLLVAAGLLCVPRVRWWVQDRVHVSRRVAAWAAGAVAVLAAAVLVVPDGWLPIPPAPGVWAGPAYVGRPANPHELAASTLPQNPHRAVGDPVDRPGPLGRQPEVDTGWFGLQHCGRLALASSGSLVALCTSRSGQVVRLVDPDSLRPTATQELPERPDGSACTGDSYLDAADRLVVAAGDRVVLAVGTVEDGKQSLGVDATWDLRPYVPYGDCVVALAPDFSGRIWWASAAGLTGTLDPATEQVGVIDLGEEVRRGIATDEGGAYVVTDTALHRLAVGVDGTPQPVWRSEYAGASGSAPVLLPGGAVAITDEVEDRLGVAFLARDDGRVLCRQSVFDKGDGATASDLAVVGSGVVVTNNKGYASPRSALLGFTTQAGIARVDLVDGGCVVSWTSDAVSPSGGVVASRPNGLVYAWTKRPSLTGVSAWYLTAIDATTGRSRWSVRTGTGLLAGNDGSQVLIGAGGTAWAGTLAGLVRVRDRG</sequence>
<keyword evidence="3" id="KW-1185">Reference proteome</keyword>
<gene>
    <name evidence="2" type="ORF">F4692_001692</name>
</gene>
<evidence type="ECO:0000256" key="1">
    <source>
        <dbReference type="SAM" id="Phobius"/>
    </source>
</evidence>
<proteinExistence type="predicted"/>
<comment type="caution">
    <text evidence="2">The sequence shown here is derived from an EMBL/GenBank/DDBJ whole genome shotgun (WGS) entry which is preliminary data.</text>
</comment>
<dbReference type="InterPro" id="IPR011047">
    <property type="entry name" value="Quinoprotein_ADH-like_sf"/>
</dbReference>
<keyword evidence="1" id="KW-1133">Transmembrane helix</keyword>
<reference evidence="2 3" key="2">
    <citation type="submission" date="2020-08" db="EMBL/GenBank/DDBJ databases">
        <title>The Agave Microbiome: Exploring the role of microbial communities in plant adaptations to desert environments.</title>
        <authorList>
            <person name="Partida-Martinez L.P."/>
        </authorList>
    </citation>
    <scope>NUCLEOTIDE SEQUENCE [LARGE SCALE GENOMIC DNA]</scope>
    <source>
        <strain evidence="2 3">AT2.17</strain>
    </source>
</reference>
<keyword evidence="1" id="KW-0812">Transmembrane</keyword>
<dbReference type="RefSeq" id="WP_179619223.1">
    <property type="nucleotide sequence ID" value="NZ_JACCBW010000002.1"/>
</dbReference>
<keyword evidence="1" id="KW-0472">Membrane</keyword>
<evidence type="ECO:0000313" key="2">
    <source>
        <dbReference type="EMBL" id="NYE36559.1"/>
    </source>
</evidence>
<dbReference type="SUPFAM" id="SSF50998">
    <property type="entry name" value="Quinoprotein alcohol dehydrogenase-like"/>
    <property type="match status" value="1"/>
</dbReference>
<dbReference type="AlphaFoldDB" id="A0A7Y9H248"/>